<evidence type="ECO:0000313" key="2">
    <source>
        <dbReference type="EMBL" id="KAK8871551.1"/>
    </source>
</evidence>
<name>A0ABR2J1A9_9EUKA</name>
<feature type="compositionally biased region" description="Basic and acidic residues" evidence="1">
    <location>
        <begin position="137"/>
        <end position="147"/>
    </location>
</feature>
<gene>
    <name evidence="2" type="ORF">M9Y10_007283</name>
</gene>
<keyword evidence="3" id="KW-1185">Reference proteome</keyword>
<evidence type="ECO:0000313" key="3">
    <source>
        <dbReference type="Proteomes" id="UP001470230"/>
    </source>
</evidence>
<protein>
    <submittedName>
        <fullName evidence="2">Uncharacterized protein</fullName>
    </submittedName>
</protein>
<feature type="compositionally biased region" description="Basic and acidic residues" evidence="1">
    <location>
        <begin position="67"/>
        <end position="86"/>
    </location>
</feature>
<organism evidence="2 3">
    <name type="scientific">Tritrichomonas musculus</name>
    <dbReference type="NCBI Taxonomy" id="1915356"/>
    <lineage>
        <taxon>Eukaryota</taxon>
        <taxon>Metamonada</taxon>
        <taxon>Parabasalia</taxon>
        <taxon>Tritrichomonadida</taxon>
        <taxon>Tritrichomonadidae</taxon>
        <taxon>Tritrichomonas</taxon>
    </lineage>
</organism>
<dbReference type="EMBL" id="JAPFFF010000013">
    <property type="protein sequence ID" value="KAK8871551.1"/>
    <property type="molecule type" value="Genomic_DNA"/>
</dbReference>
<feature type="region of interest" description="Disordered" evidence="1">
    <location>
        <begin position="67"/>
        <end position="92"/>
    </location>
</feature>
<feature type="compositionally biased region" description="Polar residues" evidence="1">
    <location>
        <begin position="148"/>
        <end position="157"/>
    </location>
</feature>
<accession>A0ABR2J1A9</accession>
<evidence type="ECO:0000256" key="1">
    <source>
        <dbReference type="SAM" id="MobiDB-lite"/>
    </source>
</evidence>
<dbReference type="Proteomes" id="UP001470230">
    <property type="component" value="Unassembled WGS sequence"/>
</dbReference>
<comment type="caution">
    <text evidence="2">The sequence shown here is derived from an EMBL/GenBank/DDBJ whole genome shotgun (WGS) entry which is preliminary data.</text>
</comment>
<feature type="compositionally biased region" description="Polar residues" evidence="1">
    <location>
        <begin position="119"/>
        <end position="136"/>
    </location>
</feature>
<proteinExistence type="predicted"/>
<feature type="region of interest" description="Disordered" evidence="1">
    <location>
        <begin position="116"/>
        <end position="165"/>
    </location>
</feature>
<reference evidence="2 3" key="1">
    <citation type="submission" date="2024-04" db="EMBL/GenBank/DDBJ databases">
        <title>Tritrichomonas musculus Genome.</title>
        <authorList>
            <person name="Alves-Ferreira E."/>
            <person name="Grigg M."/>
            <person name="Lorenzi H."/>
            <person name="Galac M."/>
        </authorList>
    </citation>
    <scope>NUCLEOTIDE SEQUENCE [LARGE SCALE GENOMIC DNA]</scope>
    <source>
        <strain evidence="2 3">EAF2021</strain>
    </source>
</reference>
<sequence length="318" mass="37187">MISRNDYENLFIQNGISRSELCMMTNAEFQKKLRYFLSNSTTSQSNSNSVNSQYRYISPKLFAEREARMRRESREPSFNNERESEHVNSNYPDYSQYQQYDEEAALQAAIQSSLQDQINQSATSQEENFKNQNNESMNKEDETEKQNQETASSSTYSHVYKKSPSNERIAQTAEQRLFDEQTTEFQRMEEEAFKKEMEENNSKHFEENEKEIEREEIERKIGEVVSKYYSLKPEPQTGVTVAVNMSNQRIIRKFDPNSKGEDVYAWVAIQTIDEEDDEDKLFFDNFELHVNGIGVVSPEKTLAEQGIKGRVMMNIISL</sequence>